<dbReference type="GO" id="GO:0004672">
    <property type="term" value="F:protein kinase activity"/>
    <property type="evidence" value="ECO:0007669"/>
    <property type="project" value="InterPro"/>
</dbReference>
<dbReference type="AlphaFoldDB" id="A0A815EKG3"/>
<dbReference type="InterPro" id="IPR051130">
    <property type="entry name" value="Mito_struct-func_regulator"/>
</dbReference>
<gene>
    <name evidence="3" type="ORF">CJN711_LOCUS17514</name>
</gene>
<dbReference type="PANTHER" id="PTHR43173">
    <property type="entry name" value="ABC1 FAMILY PROTEIN"/>
    <property type="match status" value="1"/>
</dbReference>
<dbReference type="EMBL" id="CAJNOV010008149">
    <property type="protein sequence ID" value="CAF1312689.1"/>
    <property type="molecule type" value="Genomic_DNA"/>
</dbReference>
<protein>
    <recommendedName>
        <fullName evidence="2">Protein kinase domain-containing protein</fullName>
    </recommendedName>
</protein>
<dbReference type="PROSITE" id="PS50011">
    <property type="entry name" value="PROTEIN_KINASE_DOM"/>
    <property type="match status" value="1"/>
</dbReference>
<feature type="domain" description="Protein kinase" evidence="2">
    <location>
        <begin position="192"/>
        <end position="589"/>
    </location>
</feature>
<dbReference type="GO" id="GO:0005524">
    <property type="term" value="F:ATP binding"/>
    <property type="evidence" value="ECO:0007669"/>
    <property type="project" value="InterPro"/>
</dbReference>
<evidence type="ECO:0000259" key="2">
    <source>
        <dbReference type="PROSITE" id="PS50011"/>
    </source>
</evidence>
<dbReference type="CDD" id="cd05121">
    <property type="entry name" value="ABC1_ADCK3-like"/>
    <property type="match status" value="1"/>
</dbReference>
<accession>A0A815EKG3</accession>
<evidence type="ECO:0000313" key="3">
    <source>
        <dbReference type="EMBL" id="CAF1312689.1"/>
    </source>
</evidence>
<sequence>MLLRRLLAVPKPLNFRLRRSLSVSSIIQPIRLIKYTFGTTIFTGLGFISYAVYESGPEWEKFRRTSYFWSHMIPVYLHYRYQQMYFQFFPTKTPAEEQQAWLSLHNKYCDYVMNVVLHQRGVYIKLGQIASTRPDIIPKTYLKKFSQLQDGVPAQPGEYARQMIEQAFGKPLEEIFSEFNPVAVGAATIGQAHEALAVGAATIGQAHEARLKGSNQSVVVKIQYPEVRRLFGLDFSTLKRFIKLAQPEHLPLFDEFEKGFQIEFDFRREARALDVIGRNIMPLYPNIVIPRPIPGMATEFVLVMEKLEGTKLVDALKVEQAKMAAAQGKTLEEFEQEMMAKYVSGELYREAKKKYTPSALIVNTYASLVRTINQIKNVCIFLYNHSIVPIMQRVPMDYIEQRVFINPHEIIDLLNDVHAHEILIDGIFNGDPHPGNIFLLKNGKIGLIDFGQVSELSLSQRLKLAKLIVLLAEGTKDELIQHYIAMGARTRNMNPYVIEKLARLGFDRDDPEICEGKNAQLFFESLGKLDEIIQLPEGYLMAARVGLLLRGLGTWIQLPHSTAQKWLPTAKQLLEKYKDVNESLLRESV</sequence>
<reference evidence="3" key="1">
    <citation type="submission" date="2021-02" db="EMBL/GenBank/DDBJ databases">
        <authorList>
            <person name="Nowell W R."/>
        </authorList>
    </citation>
    <scope>NUCLEOTIDE SEQUENCE</scope>
</reference>
<comment type="caution">
    <text evidence="3">The sequence shown here is derived from an EMBL/GenBank/DDBJ whole genome shotgun (WGS) entry which is preliminary data.</text>
</comment>
<dbReference type="InterPro" id="IPR000719">
    <property type="entry name" value="Prot_kinase_dom"/>
</dbReference>
<comment type="similarity">
    <text evidence="1">Belongs to the protein kinase superfamily. ADCK protein kinase family.</text>
</comment>
<evidence type="ECO:0000256" key="1">
    <source>
        <dbReference type="ARBA" id="ARBA00009670"/>
    </source>
</evidence>
<dbReference type="Proteomes" id="UP000663855">
    <property type="component" value="Unassembled WGS sequence"/>
</dbReference>
<organism evidence="3 4">
    <name type="scientific">Rotaria magnacalcarata</name>
    <dbReference type="NCBI Taxonomy" id="392030"/>
    <lineage>
        <taxon>Eukaryota</taxon>
        <taxon>Metazoa</taxon>
        <taxon>Spiralia</taxon>
        <taxon>Gnathifera</taxon>
        <taxon>Rotifera</taxon>
        <taxon>Eurotatoria</taxon>
        <taxon>Bdelloidea</taxon>
        <taxon>Philodinida</taxon>
        <taxon>Philodinidae</taxon>
        <taxon>Rotaria</taxon>
    </lineage>
</organism>
<dbReference type="InterPro" id="IPR004147">
    <property type="entry name" value="ABC1_dom"/>
</dbReference>
<dbReference type="Pfam" id="PF03109">
    <property type="entry name" value="ABC1"/>
    <property type="match status" value="3"/>
</dbReference>
<proteinExistence type="inferred from homology"/>
<name>A0A815EKG3_9BILA</name>
<dbReference type="PANTHER" id="PTHR43173:SF34">
    <property type="entry name" value="ABC1 ATYPICAL KINASE-LIKE DOMAIN-CONTAINING PROTEIN"/>
    <property type="match status" value="1"/>
</dbReference>
<dbReference type="InterPro" id="IPR011009">
    <property type="entry name" value="Kinase-like_dom_sf"/>
</dbReference>
<dbReference type="SUPFAM" id="SSF56112">
    <property type="entry name" value="Protein kinase-like (PK-like)"/>
    <property type="match status" value="1"/>
</dbReference>
<evidence type="ECO:0000313" key="4">
    <source>
        <dbReference type="Proteomes" id="UP000663855"/>
    </source>
</evidence>